<dbReference type="GO" id="GO:0051607">
    <property type="term" value="P:defense response to virus"/>
    <property type="evidence" value="ECO:0007669"/>
    <property type="project" value="UniProtKB-KW"/>
</dbReference>
<feature type="domain" description="cGAS/DncV-like nucleotidyltransferase C-terminal helical" evidence="6">
    <location>
        <begin position="180"/>
        <end position="293"/>
    </location>
</feature>
<dbReference type="AlphaFoldDB" id="A0A4Q2JX39"/>
<feature type="region of interest" description="Disordered" evidence="5">
    <location>
        <begin position="1"/>
        <end position="26"/>
    </location>
</feature>
<dbReference type="InterPro" id="IPR058909">
    <property type="entry name" value="CD_NTase_C"/>
</dbReference>
<dbReference type="RefSeq" id="WP_129232977.1">
    <property type="nucleotide sequence ID" value="NZ_SDPL01000003.1"/>
</dbReference>
<dbReference type="Proteomes" id="UP000292881">
    <property type="component" value="Unassembled WGS sequence"/>
</dbReference>
<evidence type="ECO:0000313" key="7">
    <source>
        <dbReference type="EMBL" id="RXZ51816.1"/>
    </source>
</evidence>
<reference evidence="7 8" key="1">
    <citation type="submission" date="2019-01" db="EMBL/GenBank/DDBJ databases">
        <authorList>
            <person name="Li J."/>
        </authorList>
    </citation>
    <scope>NUCLEOTIDE SEQUENCE [LARGE SCALE GENOMIC DNA]</scope>
    <source>
        <strain evidence="7 8">CGMCC 4.7180</strain>
    </source>
</reference>
<gene>
    <name evidence="7" type="ORF">ESO86_00680</name>
</gene>
<name>A0A4Q2JX39_9MICO</name>
<sequence length="296" mass="33546">MVTEEKLAGWTGPSSATEQEKQERTERMIREAIDEHDGFDGYRSDFSIYAKGSYANNTNVKSDSDVDIVVECSDALYWEEHDPAKSGRPSGSTPYTGPWTPEKLREEIAAALEKKFPGSVTAGSTAFEVDASSARVNADVVPSFAYKLYFSDGTYRQGTKVFKKDGTSIVNYPKLQLELGKAKNVRTNGLYKKTVRILKRLENELVSKGLTEEIPSYLLECLVYNCREEYFSLSTWRATMQGCLADIYNYTMRAEPDSDRWLEANGAKYLFHHAQKWTRAQVHKFAGDAWDYMGFE</sequence>
<dbReference type="InterPro" id="IPR043519">
    <property type="entry name" value="NT_sf"/>
</dbReference>
<keyword evidence="2" id="KW-0548">Nucleotidyltransferase</keyword>
<dbReference type="OrthoDB" id="8264173at2"/>
<keyword evidence="4" id="KW-0051">Antiviral defense</keyword>
<evidence type="ECO:0000259" key="6">
    <source>
        <dbReference type="Pfam" id="PF26305"/>
    </source>
</evidence>
<evidence type="ECO:0000256" key="2">
    <source>
        <dbReference type="ARBA" id="ARBA00022695"/>
    </source>
</evidence>
<evidence type="ECO:0000256" key="5">
    <source>
        <dbReference type="SAM" id="MobiDB-lite"/>
    </source>
</evidence>
<comment type="caution">
    <text evidence="7">The sequence shown here is derived from an EMBL/GenBank/DDBJ whole genome shotgun (WGS) entry which is preliminary data.</text>
</comment>
<evidence type="ECO:0000256" key="4">
    <source>
        <dbReference type="ARBA" id="ARBA00023118"/>
    </source>
</evidence>
<keyword evidence="8" id="KW-1185">Reference proteome</keyword>
<accession>A0A4Q2JX39</accession>
<proteinExistence type="predicted"/>
<organism evidence="7 8">
    <name type="scientific">Agromyces binzhouensis</name>
    <dbReference type="NCBI Taxonomy" id="1817495"/>
    <lineage>
        <taxon>Bacteria</taxon>
        <taxon>Bacillati</taxon>
        <taxon>Actinomycetota</taxon>
        <taxon>Actinomycetes</taxon>
        <taxon>Micrococcales</taxon>
        <taxon>Microbacteriaceae</taxon>
        <taxon>Agromyces</taxon>
    </lineage>
</organism>
<dbReference type="SUPFAM" id="SSF81301">
    <property type="entry name" value="Nucleotidyltransferase"/>
    <property type="match status" value="1"/>
</dbReference>
<keyword evidence="3" id="KW-0547">Nucleotide-binding</keyword>
<dbReference type="InterPro" id="IPR006116">
    <property type="entry name" value="NT_2-5OAS_ClassI-CCAase"/>
</dbReference>
<dbReference type="Pfam" id="PF26305">
    <property type="entry name" value="CD_NTase_C"/>
    <property type="match status" value="1"/>
</dbReference>
<evidence type="ECO:0000256" key="1">
    <source>
        <dbReference type="ARBA" id="ARBA00022679"/>
    </source>
</evidence>
<evidence type="ECO:0000256" key="3">
    <source>
        <dbReference type="ARBA" id="ARBA00022741"/>
    </source>
</evidence>
<keyword evidence="1 7" id="KW-0808">Transferase</keyword>
<dbReference type="EMBL" id="SDPL01000003">
    <property type="protein sequence ID" value="RXZ51816.1"/>
    <property type="molecule type" value="Genomic_DNA"/>
</dbReference>
<protein>
    <submittedName>
        <fullName evidence="7">Nucleotidyltransferase</fullName>
    </submittedName>
</protein>
<evidence type="ECO:0000313" key="8">
    <source>
        <dbReference type="Proteomes" id="UP000292881"/>
    </source>
</evidence>
<dbReference type="CDD" id="cd05400">
    <property type="entry name" value="NT_2-5OAS_ClassI-CCAase"/>
    <property type="match status" value="1"/>
</dbReference>
<dbReference type="GO" id="GO:0016779">
    <property type="term" value="F:nucleotidyltransferase activity"/>
    <property type="evidence" value="ECO:0007669"/>
    <property type="project" value="InterPro"/>
</dbReference>